<reference evidence="8" key="1">
    <citation type="submission" date="2016-10" db="EMBL/GenBank/DDBJ databases">
        <authorList>
            <person name="Varghese N."/>
            <person name="Submissions S."/>
        </authorList>
    </citation>
    <scope>NUCLEOTIDE SEQUENCE [LARGE SCALE GENOMIC DNA]</scope>
    <source>
        <strain evidence="8">CGMCC 4.5579</strain>
    </source>
</reference>
<keyword evidence="3" id="KW-0285">Flavoprotein</keyword>
<dbReference type="GO" id="GO:0003995">
    <property type="term" value="F:acyl-CoA dehydrogenase activity"/>
    <property type="evidence" value="ECO:0007669"/>
    <property type="project" value="TreeGrafter"/>
</dbReference>
<dbReference type="Gene3D" id="2.40.110.10">
    <property type="entry name" value="Butyryl-CoA Dehydrogenase, subunit A, domain 2"/>
    <property type="match status" value="1"/>
</dbReference>
<dbReference type="InterPro" id="IPR036250">
    <property type="entry name" value="AcylCo_DH-like_C"/>
</dbReference>
<evidence type="ECO:0000259" key="5">
    <source>
        <dbReference type="Pfam" id="PF00441"/>
    </source>
</evidence>
<dbReference type="STRING" id="587909.SAMN05421810_101784"/>
<dbReference type="PIRSF" id="PIRSF016578">
    <property type="entry name" value="HsaA"/>
    <property type="match status" value="1"/>
</dbReference>
<dbReference type="InterPro" id="IPR009075">
    <property type="entry name" value="AcylCo_DH/oxidase_C"/>
</dbReference>
<dbReference type="Proteomes" id="UP000198727">
    <property type="component" value="Unassembled WGS sequence"/>
</dbReference>
<dbReference type="EMBL" id="FOWW01000001">
    <property type="protein sequence ID" value="SFP04253.1"/>
    <property type="molecule type" value="Genomic_DNA"/>
</dbReference>
<dbReference type="CDD" id="cd00567">
    <property type="entry name" value="ACAD"/>
    <property type="match status" value="1"/>
</dbReference>
<dbReference type="InterPro" id="IPR046373">
    <property type="entry name" value="Acyl-CoA_Oxase/DH_mid-dom_sf"/>
</dbReference>
<name>A0A1I5M445_9PSEU</name>
<dbReference type="SUPFAM" id="SSF47203">
    <property type="entry name" value="Acyl-CoA dehydrogenase C-terminal domain-like"/>
    <property type="match status" value="1"/>
</dbReference>
<dbReference type="InterPro" id="IPR009100">
    <property type="entry name" value="AcylCoA_DH/oxidase_NM_dom_sf"/>
</dbReference>
<dbReference type="Gene3D" id="1.10.540.10">
    <property type="entry name" value="Acyl-CoA dehydrogenase/oxidase, N-terminal domain"/>
    <property type="match status" value="1"/>
</dbReference>
<evidence type="ECO:0000256" key="3">
    <source>
        <dbReference type="ARBA" id="ARBA00022630"/>
    </source>
</evidence>
<evidence type="ECO:0000313" key="8">
    <source>
        <dbReference type="Proteomes" id="UP000198727"/>
    </source>
</evidence>
<evidence type="ECO:0000256" key="4">
    <source>
        <dbReference type="ARBA" id="ARBA00022827"/>
    </source>
</evidence>
<protein>
    <submittedName>
        <fullName evidence="7">Acyl-CoA dehydrogenase</fullName>
    </submittedName>
</protein>
<dbReference type="RefSeq" id="WP_092527894.1">
    <property type="nucleotide sequence ID" value="NZ_FOWW01000001.1"/>
</dbReference>
<feature type="domain" description="Acyl-CoA dehydrogenase/oxidase N-terminal" evidence="6">
    <location>
        <begin position="11"/>
        <end position="107"/>
    </location>
</feature>
<dbReference type="InterPro" id="IPR037069">
    <property type="entry name" value="AcylCoA_DH/ox_N_sf"/>
</dbReference>
<dbReference type="SUPFAM" id="SSF56645">
    <property type="entry name" value="Acyl-CoA dehydrogenase NM domain-like"/>
    <property type="match status" value="1"/>
</dbReference>
<dbReference type="OrthoDB" id="2986495at2"/>
<dbReference type="PANTHER" id="PTHR43884">
    <property type="entry name" value="ACYL-COA DEHYDROGENASE"/>
    <property type="match status" value="1"/>
</dbReference>
<comment type="similarity">
    <text evidence="2">Belongs to the acyl-CoA dehydrogenase family.</text>
</comment>
<dbReference type="GO" id="GO:0050660">
    <property type="term" value="F:flavin adenine dinucleotide binding"/>
    <property type="evidence" value="ECO:0007669"/>
    <property type="project" value="InterPro"/>
</dbReference>
<evidence type="ECO:0000256" key="2">
    <source>
        <dbReference type="ARBA" id="ARBA00009347"/>
    </source>
</evidence>
<evidence type="ECO:0000256" key="1">
    <source>
        <dbReference type="ARBA" id="ARBA00001974"/>
    </source>
</evidence>
<dbReference type="Pfam" id="PF02771">
    <property type="entry name" value="Acyl-CoA_dh_N"/>
    <property type="match status" value="1"/>
</dbReference>
<gene>
    <name evidence="7" type="ORF">SAMN05421810_101784</name>
</gene>
<keyword evidence="8" id="KW-1185">Reference proteome</keyword>
<dbReference type="InterPro" id="IPR013786">
    <property type="entry name" value="AcylCoA_DH/ox_N"/>
</dbReference>
<dbReference type="AlphaFoldDB" id="A0A1I5M445"/>
<proteinExistence type="inferred from homology"/>
<organism evidence="7 8">
    <name type="scientific">Amycolatopsis arida</name>
    <dbReference type="NCBI Taxonomy" id="587909"/>
    <lineage>
        <taxon>Bacteria</taxon>
        <taxon>Bacillati</taxon>
        <taxon>Actinomycetota</taxon>
        <taxon>Actinomycetes</taxon>
        <taxon>Pseudonocardiales</taxon>
        <taxon>Pseudonocardiaceae</taxon>
        <taxon>Amycolatopsis</taxon>
    </lineage>
</organism>
<sequence length="381" mass="40668">MSLNHPLGPPESERHWVATAAELATGFAATAAEHDDTAELPVGNLRVLHASGLDAALLPRELGGEALSYRSFGEIVRILAAACPSTACVWLMHVGAATVLVQLSTPDMAGCYASEFRAGRRFANALSEPSSGNLFLMPLQEAEPVPGGYRLTGAKRFVSGCEIADHLLVNALVDGQPAFFGHAPDETVRFEPIWDAMGLRASRSQLVRFDGTVLRAERRCPPPDPEAPPRPNHIAAGLAFLSLGIADAALAALLRHARSRTLPTTGEPLGALQWVRFAVADARLRLDSAVLYAWHMAWLADQCAPEFEPAALRAKPLANEVARDIAQLGVRVGGGSGYLRSSPIQRHFRDAQAPALMAYSVEVCKDRVGQEVLAEGTADAP</sequence>
<evidence type="ECO:0000259" key="6">
    <source>
        <dbReference type="Pfam" id="PF02771"/>
    </source>
</evidence>
<dbReference type="PANTHER" id="PTHR43884:SF12">
    <property type="entry name" value="ISOVALERYL-COA DEHYDROGENASE, MITOCHONDRIAL-RELATED"/>
    <property type="match status" value="1"/>
</dbReference>
<keyword evidence="4" id="KW-0274">FAD</keyword>
<accession>A0A1I5M445</accession>
<dbReference type="Gene3D" id="1.20.140.10">
    <property type="entry name" value="Butyryl-CoA Dehydrogenase, subunit A, domain 3"/>
    <property type="match status" value="1"/>
</dbReference>
<dbReference type="Pfam" id="PF00441">
    <property type="entry name" value="Acyl-CoA_dh_1"/>
    <property type="match status" value="1"/>
</dbReference>
<evidence type="ECO:0000313" key="7">
    <source>
        <dbReference type="EMBL" id="SFP04253.1"/>
    </source>
</evidence>
<feature type="domain" description="Acyl-CoA dehydrogenase/oxidase C-terminal" evidence="5">
    <location>
        <begin position="236"/>
        <end position="370"/>
    </location>
</feature>
<comment type="cofactor">
    <cofactor evidence="1">
        <name>FAD</name>
        <dbReference type="ChEBI" id="CHEBI:57692"/>
    </cofactor>
</comment>